<keyword evidence="3" id="KW-1185">Reference proteome</keyword>
<protein>
    <submittedName>
        <fullName evidence="2">Uncharacterized protein</fullName>
    </submittedName>
</protein>
<gene>
    <name evidence="2" type="ORF">RB2654_14385</name>
</gene>
<evidence type="ECO:0000313" key="3">
    <source>
        <dbReference type="Proteomes" id="UP000002931"/>
    </source>
</evidence>
<feature type="region of interest" description="Disordered" evidence="1">
    <location>
        <begin position="1"/>
        <end position="39"/>
    </location>
</feature>
<dbReference type="HOGENOM" id="CLU_2826034_0_0_5"/>
<sequence length="66" mass="7311">METAPLARPGTSRHRDDALGHGHRAQEPRPSGLSVPNGIARGGRDFIALAQPRPQERLRAVRWPIR</sequence>
<organism evidence="2 3">
    <name type="scientific">Maritimibacter alkaliphilus HTCC2654</name>
    <dbReference type="NCBI Taxonomy" id="314271"/>
    <lineage>
        <taxon>Bacteria</taxon>
        <taxon>Pseudomonadati</taxon>
        <taxon>Pseudomonadota</taxon>
        <taxon>Alphaproteobacteria</taxon>
        <taxon>Rhodobacterales</taxon>
        <taxon>Roseobacteraceae</taxon>
        <taxon>Maritimibacter</taxon>
    </lineage>
</organism>
<evidence type="ECO:0000256" key="1">
    <source>
        <dbReference type="SAM" id="MobiDB-lite"/>
    </source>
</evidence>
<proteinExistence type="predicted"/>
<evidence type="ECO:0000313" key="2">
    <source>
        <dbReference type="EMBL" id="EAQ12481.1"/>
    </source>
</evidence>
<comment type="caution">
    <text evidence="2">The sequence shown here is derived from an EMBL/GenBank/DDBJ whole genome shotgun (WGS) entry which is preliminary data.</text>
</comment>
<dbReference type="EMBL" id="AAMT01000008">
    <property type="protein sequence ID" value="EAQ12481.1"/>
    <property type="molecule type" value="Genomic_DNA"/>
</dbReference>
<accession>A3VGS6</accession>
<dbReference type="STRING" id="314271.RB2654_14385"/>
<dbReference type="AlphaFoldDB" id="A3VGS6"/>
<dbReference type="Proteomes" id="UP000002931">
    <property type="component" value="Unassembled WGS sequence"/>
</dbReference>
<reference evidence="2 3" key="1">
    <citation type="journal article" date="2010" name="J. Bacteriol.">
        <title>Genome sequences of Pelagibaca bermudensis HTCC2601T and Maritimibacter alkaliphilus HTCC2654T, the type strains of two marine Roseobacter genera.</title>
        <authorList>
            <person name="Thrash J.C."/>
            <person name="Cho J.C."/>
            <person name="Ferriera S."/>
            <person name="Johnson J."/>
            <person name="Vergin K.L."/>
            <person name="Giovannoni S.J."/>
        </authorList>
    </citation>
    <scope>NUCLEOTIDE SEQUENCE [LARGE SCALE GENOMIC DNA]</scope>
    <source>
        <strain evidence="2 3">HTCC2654</strain>
    </source>
</reference>
<name>A3VGS6_9RHOB</name>
<feature type="compositionally biased region" description="Basic and acidic residues" evidence="1">
    <location>
        <begin position="13"/>
        <end position="27"/>
    </location>
</feature>